<name>A0A6S7I7K3_PARCT</name>
<dbReference type="AlphaFoldDB" id="A0A6S7I7K3"/>
<evidence type="ECO:0000313" key="1">
    <source>
        <dbReference type="EMBL" id="CAB4013107.1"/>
    </source>
</evidence>
<proteinExistence type="predicted"/>
<comment type="caution">
    <text evidence="1">The sequence shown here is derived from an EMBL/GenBank/DDBJ whole genome shotgun (WGS) entry which is preliminary data.</text>
</comment>
<protein>
    <submittedName>
        <fullName evidence="1">Uncharacterized protein</fullName>
    </submittedName>
</protein>
<dbReference type="Proteomes" id="UP001152795">
    <property type="component" value="Unassembled WGS sequence"/>
</dbReference>
<keyword evidence="2" id="KW-1185">Reference proteome</keyword>
<organism evidence="1 2">
    <name type="scientific">Paramuricea clavata</name>
    <name type="common">Red gorgonian</name>
    <name type="synonym">Violescent sea-whip</name>
    <dbReference type="NCBI Taxonomy" id="317549"/>
    <lineage>
        <taxon>Eukaryota</taxon>
        <taxon>Metazoa</taxon>
        <taxon>Cnidaria</taxon>
        <taxon>Anthozoa</taxon>
        <taxon>Octocorallia</taxon>
        <taxon>Malacalcyonacea</taxon>
        <taxon>Plexauridae</taxon>
        <taxon>Paramuricea</taxon>
    </lineage>
</organism>
<reference evidence="1" key="1">
    <citation type="submission" date="2020-04" db="EMBL/GenBank/DDBJ databases">
        <authorList>
            <person name="Alioto T."/>
            <person name="Alioto T."/>
            <person name="Gomez Garrido J."/>
        </authorList>
    </citation>
    <scope>NUCLEOTIDE SEQUENCE</scope>
    <source>
        <strain evidence="1">A484AB</strain>
    </source>
</reference>
<gene>
    <name evidence="1" type="ORF">PACLA_8A078389</name>
</gene>
<accession>A0A6S7I7K3</accession>
<dbReference type="EMBL" id="CACRXK020007756">
    <property type="protein sequence ID" value="CAB4013107.1"/>
    <property type="molecule type" value="Genomic_DNA"/>
</dbReference>
<sequence>MAAKLPKSQRKRSCIQRWGTALNDEEIRNLHNVNKELLDYINCLENKQTFQNKGKDVANVAKKSRTLNTFMSHAKIALWFMKSFGLELKGIKAMEQQMGIFYNLYVDDNTSNSTDGSKGFDSLTDYDKEKIEQRRGQLNDISEVIPTPGEADGAQLSFTDLLKSQIQDVLTQGKYSCVHEPLIKIDLDHVVLDELLLLLRVTDVY</sequence>
<evidence type="ECO:0000313" key="2">
    <source>
        <dbReference type="Proteomes" id="UP001152795"/>
    </source>
</evidence>